<dbReference type="GO" id="GO:0005886">
    <property type="term" value="C:plasma membrane"/>
    <property type="evidence" value="ECO:0007669"/>
    <property type="project" value="UniProtKB-SubCell"/>
</dbReference>
<keyword evidence="13" id="KW-1185">Reference proteome</keyword>
<proteinExistence type="predicted"/>
<dbReference type="OrthoDB" id="7298150at2"/>
<feature type="transmembrane region" description="Helical" evidence="7">
    <location>
        <begin position="12"/>
        <end position="36"/>
    </location>
</feature>
<evidence type="ECO:0000313" key="10">
    <source>
        <dbReference type="EMBL" id="MET3603462.1"/>
    </source>
</evidence>
<dbReference type="AlphaFoldDB" id="A0A5C1PYV6"/>
<evidence type="ECO:0000256" key="6">
    <source>
        <dbReference type="ARBA" id="ARBA00023136"/>
    </source>
</evidence>
<name>A0A5C1PYV6_9BURK</name>
<evidence type="ECO:0000259" key="9">
    <source>
        <dbReference type="Pfam" id="PF12704"/>
    </source>
</evidence>
<protein>
    <submittedName>
        <fullName evidence="10">ABC transport system permease protein</fullName>
    </submittedName>
    <submittedName>
        <fullName evidence="11">ABC transporter permease</fullName>
    </submittedName>
</protein>
<evidence type="ECO:0000256" key="1">
    <source>
        <dbReference type="ARBA" id="ARBA00004651"/>
    </source>
</evidence>
<feature type="transmembrane region" description="Helical" evidence="7">
    <location>
        <begin position="282"/>
        <end position="302"/>
    </location>
</feature>
<feature type="domain" description="MacB-like periplasmic core" evidence="9">
    <location>
        <begin position="16"/>
        <end position="251"/>
    </location>
</feature>
<dbReference type="EMBL" id="CP035708">
    <property type="protein sequence ID" value="QEN00895.1"/>
    <property type="molecule type" value="Genomic_DNA"/>
</dbReference>
<dbReference type="EMBL" id="JBEPLS010000003">
    <property type="protein sequence ID" value="MET3603462.1"/>
    <property type="molecule type" value="Genomic_DNA"/>
</dbReference>
<evidence type="ECO:0000256" key="2">
    <source>
        <dbReference type="ARBA" id="ARBA00022448"/>
    </source>
</evidence>
<dbReference type="InterPro" id="IPR025857">
    <property type="entry name" value="MacB_PCD"/>
</dbReference>
<evidence type="ECO:0000313" key="12">
    <source>
        <dbReference type="Proteomes" id="UP000323522"/>
    </source>
</evidence>
<sequence>MELALKDIRRHLGKFLATIVGVAMLLAIVLVMNGIYQGNIRDGVWLIDNTATDLWVVERGRGGPFNEASRIPLDSYKSVAATPGVARASPLVLYSAQREIRGRDQQFTLVGYDIVSGAGGPNGLVQGRNITAPHYEMVVDRKLGLQIGDRVPLGTDDYTVVGVTRGAVDSGGSPLIYMALADAQKVQFEQDQRAIDASRAASLQRLERAGYSGEQASRLLPLLSSGTSSINAVLVTLAPGADGEAVARHIRDWLYLNVYTTDEERTLMLDGKLSKMSAVLGLFRTLLILVSIVIIALIVYVLTIEKIKSIATLKLIGAPNGLIVRLIMTQSMLLTLASFALAYLLRDLIAPGFPRTLAFVGQETAITFAVMLLGGVLASLMAVWHALRTPAQLALGG</sequence>
<dbReference type="Pfam" id="PF02687">
    <property type="entry name" value="FtsX"/>
    <property type="match status" value="1"/>
</dbReference>
<keyword evidence="6 7" id="KW-0472">Membrane</keyword>
<dbReference type="RefSeq" id="WP_149503608.1">
    <property type="nucleotide sequence ID" value="NZ_CP035708.1"/>
</dbReference>
<feature type="domain" description="ABC3 transporter permease C-terminal" evidence="8">
    <location>
        <begin position="283"/>
        <end position="390"/>
    </location>
</feature>
<feature type="transmembrane region" description="Helical" evidence="7">
    <location>
        <begin position="365"/>
        <end position="387"/>
    </location>
</feature>
<dbReference type="KEGG" id="snn:EWH46_08990"/>
<evidence type="ECO:0000256" key="5">
    <source>
        <dbReference type="ARBA" id="ARBA00022989"/>
    </source>
</evidence>
<dbReference type="PANTHER" id="PTHR43738:SF1">
    <property type="entry name" value="HEMIN TRANSPORT SYSTEM PERMEASE PROTEIN HRTB-RELATED"/>
    <property type="match status" value="1"/>
</dbReference>
<gene>
    <name evidence="10" type="ORF">ABIC99_001246</name>
    <name evidence="11" type="ORF">EWH46_08990</name>
</gene>
<dbReference type="InterPro" id="IPR003838">
    <property type="entry name" value="ABC3_permease_C"/>
</dbReference>
<dbReference type="Pfam" id="PF12704">
    <property type="entry name" value="MacB_PCD"/>
    <property type="match status" value="1"/>
</dbReference>
<accession>A0A5C1PYV6</accession>
<dbReference type="InterPro" id="IPR051125">
    <property type="entry name" value="ABC-4/HrtB_transporter"/>
</dbReference>
<evidence type="ECO:0000313" key="13">
    <source>
        <dbReference type="Proteomes" id="UP001549111"/>
    </source>
</evidence>
<evidence type="ECO:0000259" key="8">
    <source>
        <dbReference type="Pfam" id="PF02687"/>
    </source>
</evidence>
<evidence type="ECO:0000256" key="4">
    <source>
        <dbReference type="ARBA" id="ARBA00022692"/>
    </source>
</evidence>
<feature type="transmembrane region" description="Helical" evidence="7">
    <location>
        <begin position="322"/>
        <end position="345"/>
    </location>
</feature>
<keyword evidence="4 7" id="KW-0812">Transmembrane</keyword>
<organism evidence="11 12">
    <name type="scientific">Sphaerotilus sulfidivorans</name>
    <dbReference type="NCBI Taxonomy" id="639200"/>
    <lineage>
        <taxon>Bacteria</taxon>
        <taxon>Pseudomonadati</taxon>
        <taxon>Pseudomonadota</taxon>
        <taxon>Betaproteobacteria</taxon>
        <taxon>Burkholderiales</taxon>
        <taxon>Sphaerotilaceae</taxon>
        <taxon>Sphaerotilus</taxon>
    </lineage>
</organism>
<keyword evidence="2" id="KW-0813">Transport</keyword>
<evidence type="ECO:0000256" key="3">
    <source>
        <dbReference type="ARBA" id="ARBA00022475"/>
    </source>
</evidence>
<keyword evidence="5 7" id="KW-1133">Transmembrane helix</keyword>
<evidence type="ECO:0000256" key="7">
    <source>
        <dbReference type="SAM" id="Phobius"/>
    </source>
</evidence>
<dbReference type="PANTHER" id="PTHR43738">
    <property type="entry name" value="ABC TRANSPORTER, MEMBRANE PROTEIN"/>
    <property type="match status" value="1"/>
</dbReference>
<comment type="subcellular location">
    <subcellularLocation>
        <location evidence="1">Cell membrane</location>
        <topology evidence="1">Multi-pass membrane protein</topology>
    </subcellularLocation>
</comment>
<dbReference type="Proteomes" id="UP001549111">
    <property type="component" value="Unassembled WGS sequence"/>
</dbReference>
<dbReference type="Proteomes" id="UP000323522">
    <property type="component" value="Chromosome"/>
</dbReference>
<keyword evidence="3" id="KW-1003">Cell membrane</keyword>
<evidence type="ECO:0000313" key="11">
    <source>
        <dbReference type="EMBL" id="QEN00895.1"/>
    </source>
</evidence>
<reference evidence="11 12" key="1">
    <citation type="submission" date="2019-02" db="EMBL/GenBank/DDBJ databases">
        <title>Complete Genome Sequence and Methylome Analysis of Sphaerotilus natans subsp. sulfidivorans D-507.</title>
        <authorList>
            <person name="Fomenkov A."/>
            <person name="Gridneva E."/>
            <person name="Smolyakov D."/>
            <person name="Dubinina G."/>
            <person name="Vincze T."/>
            <person name="Grabovich M."/>
            <person name="Roberts R.J."/>
        </authorList>
    </citation>
    <scope>NUCLEOTIDE SEQUENCE [LARGE SCALE GENOMIC DNA]</scope>
    <source>
        <strain evidence="11 12">D-507</strain>
    </source>
</reference>
<reference evidence="10 13" key="2">
    <citation type="submission" date="2024-06" db="EMBL/GenBank/DDBJ databases">
        <title>Genomic Encyclopedia of Type Strains, Phase IV (KMG-IV): sequencing the most valuable type-strain genomes for metagenomic binning, comparative biology and taxonomic classification.</title>
        <authorList>
            <person name="Goeker M."/>
        </authorList>
    </citation>
    <scope>NUCLEOTIDE SEQUENCE [LARGE SCALE GENOMIC DNA]</scope>
    <source>
        <strain evidence="10 13">D-501</strain>
    </source>
</reference>